<evidence type="ECO:0000256" key="4">
    <source>
        <dbReference type="ARBA" id="ARBA00022946"/>
    </source>
</evidence>
<dbReference type="InterPro" id="IPR039633">
    <property type="entry name" value="PAP"/>
</dbReference>
<evidence type="ECO:0000256" key="1">
    <source>
        <dbReference type="ARBA" id="ARBA00004474"/>
    </source>
</evidence>
<dbReference type="AlphaFoldDB" id="A0ABD1MZV7"/>
<protein>
    <recommendedName>
        <fullName evidence="5">Plastid lipid-associated protein/fibrillin conserved domain-containing protein</fullName>
    </recommendedName>
</protein>
<keyword evidence="7" id="KW-1185">Reference proteome</keyword>
<evidence type="ECO:0000259" key="5">
    <source>
        <dbReference type="Pfam" id="PF04755"/>
    </source>
</evidence>
<proteinExistence type="inferred from homology"/>
<dbReference type="InterPro" id="IPR006843">
    <property type="entry name" value="PAP/fibrillin_dom"/>
</dbReference>
<comment type="similarity">
    <text evidence="2">Belongs to the PAP/fibrillin family.</text>
</comment>
<dbReference type="Proteomes" id="UP001603857">
    <property type="component" value="Unassembled WGS sequence"/>
</dbReference>
<name>A0ABD1MZV7_9FABA</name>
<accession>A0ABD1MZV7</accession>
<keyword evidence="3" id="KW-0934">Plastid</keyword>
<comment type="subcellular location">
    <subcellularLocation>
        <location evidence="1">Plastid</location>
    </subcellularLocation>
</comment>
<comment type="caution">
    <text evidence="6">The sequence shown here is derived from an EMBL/GenBank/DDBJ whole genome shotgun (WGS) entry which is preliminary data.</text>
</comment>
<dbReference type="GO" id="GO:0009536">
    <property type="term" value="C:plastid"/>
    <property type="evidence" value="ECO:0007669"/>
    <property type="project" value="UniProtKB-SubCell"/>
</dbReference>
<organism evidence="6 7">
    <name type="scientific">Flemingia macrophylla</name>
    <dbReference type="NCBI Taxonomy" id="520843"/>
    <lineage>
        <taxon>Eukaryota</taxon>
        <taxon>Viridiplantae</taxon>
        <taxon>Streptophyta</taxon>
        <taxon>Embryophyta</taxon>
        <taxon>Tracheophyta</taxon>
        <taxon>Spermatophyta</taxon>
        <taxon>Magnoliopsida</taxon>
        <taxon>eudicotyledons</taxon>
        <taxon>Gunneridae</taxon>
        <taxon>Pentapetalae</taxon>
        <taxon>rosids</taxon>
        <taxon>fabids</taxon>
        <taxon>Fabales</taxon>
        <taxon>Fabaceae</taxon>
        <taxon>Papilionoideae</taxon>
        <taxon>50 kb inversion clade</taxon>
        <taxon>NPAAA clade</taxon>
        <taxon>indigoferoid/millettioid clade</taxon>
        <taxon>Phaseoleae</taxon>
        <taxon>Flemingia</taxon>
    </lineage>
</organism>
<gene>
    <name evidence="6" type="ORF">Fmac_009279</name>
</gene>
<feature type="domain" description="Plastid lipid-associated protein/fibrillin conserved" evidence="5">
    <location>
        <begin position="2"/>
        <end position="137"/>
    </location>
</feature>
<evidence type="ECO:0000256" key="2">
    <source>
        <dbReference type="ARBA" id="ARBA00005845"/>
    </source>
</evidence>
<dbReference type="Pfam" id="PF04755">
    <property type="entry name" value="PAP_fibrillin"/>
    <property type="match status" value="1"/>
</dbReference>
<dbReference type="PANTHER" id="PTHR31906">
    <property type="entry name" value="PLASTID-LIPID-ASSOCIATED PROTEIN 4, CHLOROPLASTIC-RELATED"/>
    <property type="match status" value="1"/>
</dbReference>
<evidence type="ECO:0000256" key="3">
    <source>
        <dbReference type="ARBA" id="ARBA00022640"/>
    </source>
</evidence>
<evidence type="ECO:0000313" key="7">
    <source>
        <dbReference type="Proteomes" id="UP001603857"/>
    </source>
</evidence>
<reference evidence="6 7" key="1">
    <citation type="submission" date="2024-08" db="EMBL/GenBank/DDBJ databases">
        <title>Insights into the chromosomal genome structure of Flemingia macrophylla.</title>
        <authorList>
            <person name="Ding Y."/>
            <person name="Zhao Y."/>
            <person name="Bi W."/>
            <person name="Wu M."/>
            <person name="Zhao G."/>
            <person name="Gong Y."/>
            <person name="Li W."/>
            <person name="Zhang P."/>
        </authorList>
    </citation>
    <scope>NUCLEOTIDE SEQUENCE [LARGE SCALE GENOMIC DNA]</scope>
    <source>
        <strain evidence="6">DYQJB</strain>
        <tissue evidence="6">Leaf</tissue>
    </source>
</reference>
<sequence>MLPLVKVAEMSQSIDSENFTVLNSLQLAGQRTTTSISANATFEIRSPRLVQVKFEEGFIGTPQLTDSLQIPENVECLGQKIDLTPFKGIINSVQATASFWKISISRSNIAKSWLLTTYLDEELRISKGVGGNVFVLSKEGGFLLPS</sequence>
<dbReference type="EMBL" id="JBGMDY010000003">
    <property type="protein sequence ID" value="KAL2341339.1"/>
    <property type="molecule type" value="Genomic_DNA"/>
</dbReference>
<evidence type="ECO:0000313" key="6">
    <source>
        <dbReference type="EMBL" id="KAL2341339.1"/>
    </source>
</evidence>
<keyword evidence="4" id="KW-0809">Transit peptide</keyword>